<dbReference type="AlphaFoldDB" id="A0A1I7CRB4"/>
<feature type="transmembrane region" description="Helical" evidence="2">
    <location>
        <begin position="6"/>
        <end position="21"/>
    </location>
</feature>
<keyword evidence="2" id="KW-1133">Transmembrane helix</keyword>
<accession>A0A1I7CRB4</accession>
<evidence type="ECO:0000256" key="2">
    <source>
        <dbReference type="SAM" id="Phobius"/>
    </source>
</evidence>
<keyword evidence="2" id="KW-0812">Transmembrane</keyword>
<evidence type="ECO:0000313" key="4">
    <source>
        <dbReference type="Proteomes" id="UP000183371"/>
    </source>
</evidence>
<keyword evidence="4" id="KW-1185">Reference proteome</keyword>
<feature type="compositionally biased region" description="Basic and acidic residues" evidence="1">
    <location>
        <begin position="63"/>
        <end position="94"/>
    </location>
</feature>
<dbReference type="RefSeq" id="WP_054784352.1">
    <property type="nucleotide sequence ID" value="NZ_FPBD01000006.1"/>
</dbReference>
<name>A0A1I7CRB4_9HYPH</name>
<dbReference type="EMBL" id="FPBD01000006">
    <property type="protein sequence ID" value="SFU01948.1"/>
    <property type="molecule type" value="Genomic_DNA"/>
</dbReference>
<evidence type="ECO:0000256" key="1">
    <source>
        <dbReference type="SAM" id="MobiDB-lite"/>
    </source>
</evidence>
<evidence type="ECO:0000313" key="3">
    <source>
        <dbReference type="EMBL" id="SFU01948.1"/>
    </source>
</evidence>
<sequence length="94" mass="11367">MHYLLWLIPIGIVAAVIYDVRRGRRTRKPLSYHSPHREEPGNLGDVHGNELSRRHGNYQRQQVSEHKEWLREMEKKRQEMEDKESGRPPKEKWQ</sequence>
<gene>
    <name evidence="3" type="ORF">SAMN05444141_106325</name>
</gene>
<protein>
    <submittedName>
        <fullName evidence="3">Uncharacterized protein</fullName>
    </submittedName>
</protein>
<proteinExistence type="predicted"/>
<reference evidence="4" key="1">
    <citation type="submission" date="2016-10" db="EMBL/GenBank/DDBJ databases">
        <authorList>
            <person name="Varghese N."/>
            <person name="Submissions S."/>
        </authorList>
    </citation>
    <scope>NUCLEOTIDE SEQUENCE [LARGE SCALE GENOMIC DNA]</scope>
    <source>
        <strain evidence="4">DSM 17465</strain>
    </source>
</reference>
<organism evidence="3 4">
    <name type="scientific">Pseudovibrio denitrificans</name>
    <dbReference type="NCBI Taxonomy" id="258256"/>
    <lineage>
        <taxon>Bacteria</taxon>
        <taxon>Pseudomonadati</taxon>
        <taxon>Pseudomonadota</taxon>
        <taxon>Alphaproteobacteria</taxon>
        <taxon>Hyphomicrobiales</taxon>
        <taxon>Stappiaceae</taxon>
        <taxon>Pseudovibrio</taxon>
    </lineage>
</organism>
<feature type="region of interest" description="Disordered" evidence="1">
    <location>
        <begin position="26"/>
        <end position="94"/>
    </location>
</feature>
<keyword evidence="2" id="KW-0472">Membrane</keyword>
<dbReference type="Proteomes" id="UP000183371">
    <property type="component" value="Unassembled WGS sequence"/>
</dbReference>